<organism evidence="2 3">
    <name type="scientific">Paramecium pentaurelia</name>
    <dbReference type="NCBI Taxonomy" id="43138"/>
    <lineage>
        <taxon>Eukaryota</taxon>
        <taxon>Sar</taxon>
        <taxon>Alveolata</taxon>
        <taxon>Ciliophora</taxon>
        <taxon>Intramacronucleata</taxon>
        <taxon>Oligohymenophorea</taxon>
        <taxon>Peniculida</taxon>
        <taxon>Parameciidae</taxon>
        <taxon>Paramecium</taxon>
    </lineage>
</organism>
<dbReference type="Pfam" id="PF22600">
    <property type="entry name" value="MTPAP-like_central"/>
    <property type="match status" value="1"/>
</dbReference>
<dbReference type="Proteomes" id="UP000689195">
    <property type="component" value="Unassembled WGS sequence"/>
</dbReference>
<protein>
    <recommendedName>
        <fullName evidence="1">Poly(A) RNA polymerase mitochondrial-like central palm domain-containing protein</fullName>
    </recommendedName>
</protein>
<keyword evidence="3" id="KW-1185">Reference proteome</keyword>
<accession>A0A8S1XHG5</accession>
<dbReference type="CDD" id="cd05402">
    <property type="entry name" value="NT_PAP_TUTase"/>
    <property type="match status" value="1"/>
</dbReference>
<proteinExistence type="predicted"/>
<evidence type="ECO:0000313" key="3">
    <source>
        <dbReference type="Proteomes" id="UP000689195"/>
    </source>
</evidence>
<dbReference type="PANTHER" id="PTHR12271">
    <property type="entry name" value="POLY A POLYMERASE CID PAP -RELATED"/>
    <property type="match status" value="1"/>
</dbReference>
<dbReference type="AlphaFoldDB" id="A0A8S1XHG5"/>
<dbReference type="PANTHER" id="PTHR12271:SF40">
    <property type="entry name" value="POLY(A) RNA POLYMERASE GLD2"/>
    <property type="match status" value="1"/>
</dbReference>
<gene>
    <name evidence="2" type="ORF">PPENT_87.1.T1240156</name>
</gene>
<dbReference type="GO" id="GO:0016779">
    <property type="term" value="F:nucleotidyltransferase activity"/>
    <property type="evidence" value="ECO:0007669"/>
    <property type="project" value="TreeGrafter"/>
</dbReference>
<evidence type="ECO:0000259" key="1">
    <source>
        <dbReference type="Pfam" id="PF22600"/>
    </source>
</evidence>
<sequence length="332" mass="39435">MFNIQQPIEIESCLEQIFQKSLRDQQLEELINDSIQAFKIFLHNYELAQRNIKIIVFGSILNGFETKQSDIDFTITTNSYIPEVKALQYWTQQLEKQTRFKVEKSILNSRVPVIKLLDQQNLIYIDLCYNNLLGAINTRLLKAYSQLDEKVKKGWCFVKNMGKRGKDYIKFSFFIIFNYNTLVTFLTNKLWSAQFIGLGIQSQQYRFRNENIITIKTFFVYEGQTYEKLQLQFQQRISLISLQSLLQEFFYYYSQNGQGFNQDYKISINLKEKKDPGVQYSMSDPFDPLHDPLKKINKLFKNNKAFDNALLFLKTKQDTEYLFKNENQLSNY</sequence>
<comment type="caution">
    <text evidence="2">The sequence shown here is derived from an EMBL/GenBank/DDBJ whole genome shotgun (WGS) entry which is preliminary data.</text>
</comment>
<name>A0A8S1XHG5_9CILI</name>
<reference evidence="2" key="1">
    <citation type="submission" date="2021-01" db="EMBL/GenBank/DDBJ databases">
        <authorList>
            <consortium name="Genoscope - CEA"/>
            <person name="William W."/>
        </authorList>
    </citation>
    <scope>NUCLEOTIDE SEQUENCE</scope>
</reference>
<dbReference type="GO" id="GO:0031123">
    <property type="term" value="P:RNA 3'-end processing"/>
    <property type="evidence" value="ECO:0007669"/>
    <property type="project" value="TreeGrafter"/>
</dbReference>
<dbReference type="InterPro" id="IPR054708">
    <property type="entry name" value="MTPAP-like_central"/>
</dbReference>
<dbReference type="EMBL" id="CAJJDO010000124">
    <property type="protein sequence ID" value="CAD8200467.1"/>
    <property type="molecule type" value="Genomic_DNA"/>
</dbReference>
<feature type="domain" description="Poly(A) RNA polymerase mitochondrial-like central palm" evidence="1">
    <location>
        <begin position="20"/>
        <end position="146"/>
    </location>
</feature>
<dbReference type="OrthoDB" id="416474at2759"/>
<evidence type="ECO:0000313" key="2">
    <source>
        <dbReference type="EMBL" id="CAD8200467.1"/>
    </source>
</evidence>